<evidence type="ECO:0000313" key="6">
    <source>
        <dbReference type="Proteomes" id="UP000012174"/>
    </source>
</evidence>
<feature type="compositionally biased region" description="Polar residues" evidence="4">
    <location>
        <begin position="742"/>
        <end position="751"/>
    </location>
</feature>
<evidence type="ECO:0000256" key="1">
    <source>
        <dbReference type="ARBA" id="ARBA00004245"/>
    </source>
</evidence>
<dbReference type="GO" id="GO:0005856">
    <property type="term" value="C:cytoskeleton"/>
    <property type="evidence" value="ECO:0007669"/>
    <property type="project" value="UniProtKB-SubCell"/>
</dbReference>
<feature type="region of interest" description="Disordered" evidence="4">
    <location>
        <begin position="650"/>
        <end position="677"/>
    </location>
</feature>
<dbReference type="InterPro" id="IPR032675">
    <property type="entry name" value="LRR_dom_sf"/>
</dbReference>
<accession>M7SUX0</accession>
<dbReference type="PANTHER" id="PTHR24107">
    <property type="entry name" value="YNEIN REGULATORY COMPLEX SUBUNIT 5"/>
    <property type="match status" value="1"/>
</dbReference>
<dbReference type="SUPFAM" id="SSF52047">
    <property type="entry name" value="RNI-like"/>
    <property type="match status" value="1"/>
</dbReference>
<dbReference type="Proteomes" id="UP000012174">
    <property type="component" value="Unassembled WGS sequence"/>
</dbReference>
<evidence type="ECO:0000256" key="4">
    <source>
        <dbReference type="SAM" id="MobiDB-lite"/>
    </source>
</evidence>
<keyword evidence="3" id="KW-0206">Cytoskeleton</keyword>
<feature type="region of interest" description="Disordered" evidence="4">
    <location>
        <begin position="1"/>
        <end position="128"/>
    </location>
</feature>
<dbReference type="HOGENOM" id="CLU_004016_0_0_1"/>
<comment type="subcellular location">
    <subcellularLocation>
        <location evidence="1">Cytoplasm</location>
        <location evidence="1">Cytoskeleton</location>
    </subcellularLocation>
</comment>
<keyword evidence="2" id="KW-0963">Cytoplasm</keyword>
<dbReference type="InterPro" id="IPR052410">
    <property type="entry name" value="DRC5"/>
</dbReference>
<name>M7SUX0_EUTLA</name>
<dbReference type="STRING" id="1287681.M7SUX0"/>
<gene>
    <name evidence="5" type="ORF">UCREL1_4934</name>
</gene>
<evidence type="ECO:0000313" key="5">
    <source>
        <dbReference type="EMBL" id="EMR68057.1"/>
    </source>
</evidence>
<proteinExistence type="predicted"/>
<reference evidence="6" key="1">
    <citation type="journal article" date="2013" name="Genome Announc.">
        <title>Draft genome sequence of the grapevine dieback fungus Eutypa lata UCR-EL1.</title>
        <authorList>
            <person name="Blanco-Ulate B."/>
            <person name="Rolshausen P.E."/>
            <person name="Cantu D."/>
        </authorList>
    </citation>
    <scope>NUCLEOTIDE SEQUENCE [LARGE SCALE GENOMIC DNA]</scope>
    <source>
        <strain evidence="6">UCR-EL1</strain>
    </source>
</reference>
<dbReference type="EMBL" id="KB706312">
    <property type="protein sequence ID" value="EMR68057.1"/>
    <property type="molecule type" value="Genomic_DNA"/>
</dbReference>
<feature type="compositionally biased region" description="Basic and acidic residues" evidence="4">
    <location>
        <begin position="33"/>
        <end position="43"/>
    </location>
</feature>
<dbReference type="KEGG" id="ela:UCREL1_4934"/>
<dbReference type="AlphaFoldDB" id="M7SUX0"/>
<evidence type="ECO:0000256" key="3">
    <source>
        <dbReference type="ARBA" id="ARBA00023212"/>
    </source>
</evidence>
<feature type="compositionally biased region" description="Basic and acidic residues" evidence="4">
    <location>
        <begin position="1"/>
        <end position="25"/>
    </location>
</feature>
<feature type="compositionally biased region" description="Polar residues" evidence="4">
    <location>
        <begin position="114"/>
        <end position="128"/>
    </location>
</feature>
<feature type="compositionally biased region" description="Low complexity" evidence="4">
    <location>
        <begin position="663"/>
        <end position="674"/>
    </location>
</feature>
<feature type="region of interest" description="Disordered" evidence="4">
    <location>
        <begin position="733"/>
        <end position="765"/>
    </location>
</feature>
<evidence type="ECO:0000256" key="2">
    <source>
        <dbReference type="ARBA" id="ARBA00022490"/>
    </source>
</evidence>
<dbReference type="Gene3D" id="3.80.10.10">
    <property type="entry name" value="Ribonuclease Inhibitor"/>
    <property type="match status" value="2"/>
</dbReference>
<dbReference type="OMA" id="ECPSLCH"/>
<protein>
    <submittedName>
        <fullName evidence="5">Putative cell wall biogenesis protein mhp1 protein</fullName>
    </submittedName>
</protein>
<dbReference type="eggNOG" id="ENOG502QYHN">
    <property type="taxonomic scope" value="Eukaryota"/>
</dbReference>
<feature type="compositionally biased region" description="Basic and acidic residues" evidence="4">
    <location>
        <begin position="61"/>
        <end position="97"/>
    </location>
</feature>
<organism evidence="5 6">
    <name type="scientific">Eutypa lata (strain UCR-EL1)</name>
    <name type="common">Grapevine dieback disease fungus</name>
    <name type="synonym">Eutypa armeniacae</name>
    <dbReference type="NCBI Taxonomy" id="1287681"/>
    <lineage>
        <taxon>Eukaryota</taxon>
        <taxon>Fungi</taxon>
        <taxon>Dikarya</taxon>
        <taxon>Ascomycota</taxon>
        <taxon>Pezizomycotina</taxon>
        <taxon>Sordariomycetes</taxon>
        <taxon>Xylariomycetidae</taxon>
        <taxon>Xylariales</taxon>
        <taxon>Diatrypaceae</taxon>
        <taxon>Eutypa</taxon>
    </lineage>
</organism>
<keyword evidence="6" id="KW-1185">Reference proteome</keyword>
<dbReference type="OrthoDB" id="8436363at2759"/>
<sequence length="931" mass="102628">MKEKGEAEALKHPDEVKEQKEHEGIVEATGESLPKEPEKEGIEAPKTQTNGQAGAVSVGQECEKKPEQGMTRKKEKKKKSEAERKAKKEQRRKEALEKGAIPMEIHLDSDSSSEDVASTIGTPKTHLKPTTNPVRIYRRCCQLRETDILTKITHQLPKSTEDSVDGLVEKLDLTDYLLPLRDLITLGDFLAVVPVKEVILDNCGLSDEGVRVVLAGLLAARKPQVKYRKSLTVPADLVPQGGVVERLVLKNNKIGVEGWKHIGLFIHLCRSIKWIDLSKIPFPTQAEPIKATPLTLHLHLSNGIHYGNHGTPVPLDISSLLSKAIGERLAGSELELINLGATGLNAHQLGAIMDGMLKSGVTRLGLSHNNLDAQGVQHVARYLHNAKCEGIDLGGNDLRHQLGTIAGAIDEHNPLWAISLANCNLEPASLCKIFPHLTKLSSFKFLDLSHNQDLFESEPSALGLLRRYLPQLGQLRRLHLADVSMTPEQAISLAEILPENKTLAHINLLENPGLESIAQADTEAKKEEACALYASLMAAVRVSRSLVKVDIDEPSGEAGELVTALANQVVAYCMRNLQGVPDIRDSSSDHGEIPKYPDVLRHLVGYEGSNPAEIDDIDETAPDDDYVIGGTGVVKALTCCLKNMSDDTKREPGEFVDELDAGTTTSSTSTLPSSKAKDMPKELLWSARKIRVRLQPALVQAKASASQDMHNYHRLLFLDHTIEGIIKRFENEFPETREDVPTGTSPPSQTVPKHRRTFSMSSGEGDVVFSDTEEMDTTIIPPARSRSNSILSHTSRALAEEEGQTLRAGHKFRRNLLRPEHYGLLTSTEEIKNDPAHARLIIGLLEELCEDDEALRSRVLHQGAVKTFQEEREMIMRLLRDKDPQYWETFTEAQEKARANLKVGTDSGPLANGLKDINDKGIVIDEQAIED</sequence>